<dbReference type="GeneID" id="5470674"/>
<dbReference type="Proteomes" id="UP000202420">
    <property type="component" value="Segment"/>
</dbReference>
<proteinExistence type="predicted"/>
<sequence>MSININFVAQSISRGTMYRSRLPGNSSRLHHTLNNLAGGPRTKLLYIGEDISYALYENSHIDTITWLDKLGPNQLDHTILKPEYNLIIGKQDVFRYDVVKTLKDKFAKKTILATMHTRHHDYRHMERALLRHEDIRIVSRTTIFDRANADGWGEGLTVYDLSPRLESVIDWESMT</sequence>
<keyword evidence="2" id="KW-1185">Reference proteome</keyword>
<reference evidence="1 2" key="1">
    <citation type="submission" date="2006-09" db="EMBL/GenBank/DDBJ databases">
        <title>Sequence and annotation of the 288-kb ATCV-1 virus that infects an endosymbiotic Chlorella strain of the heliozoon Acanthocystis turfacea.</title>
        <authorList>
            <person name="Fitzgerald L.A."/>
            <person name="Graves M.V."/>
            <person name="Li X."/>
            <person name="Pfitzner A.J.P."/>
            <person name="Hartigan J."/>
            <person name="Van Etten J.L."/>
        </authorList>
    </citation>
    <scope>NUCLEOTIDE SEQUENCE [LARGE SCALE GENOMIC DNA]</scope>
    <source>
        <strain evidence="1 2">ATCV-1</strain>
    </source>
</reference>
<dbReference type="KEGG" id="vg:5470674"/>
<organism evidence="1 2">
    <name type="scientific">Chlorovirus heliozoae</name>
    <dbReference type="NCBI Taxonomy" id="322019"/>
    <lineage>
        <taxon>Viruses</taxon>
        <taxon>Varidnaviria</taxon>
        <taxon>Bamfordvirae</taxon>
        <taxon>Nucleocytoviricota</taxon>
        <taxon>Megaviricetes</taxon>
        <taxon>Algavirales</taxon>
        <taxon>Phycodnaviridae</taxon>
        <taxon>Chlorovirus</taxon>
    </lineage>
</organism>
<evidence type="ECO:0000313" key="2">
    <source>
        <dbReference type="Proteomes" id="UP000202420"/>
    </source>
</evidence>
<protein>
    <submittedName>
        <fullName evidence="1">Uncharacterized protein Z535L</fullName>
    </submittedName>
</protein>
<dbReference type="OrthoDB" id="11158at10239"/>
<name>A7K9E5_9PHYC</name>
<dbReference type="EMBL" id="EF101928">
    <property type="protein sequence ID" value="ABT16669.1"/>
    <property type="molecule type" value="Genomic_DNA"/>
</dbReference>
<evidence type="ECO:0000313" key="1">
    <source>
        <dbReference type="EMBL" id="ABT16669.1"/>
    </source>
</evidence>
<accession>A7K9E5</accession>
<dbReference type="RefSeq" id="YP_001427016.1">
    <property type="nucleotide sequence ID" value="NC_008724.1"/>
</dbReference>
<gene>
    <name evidence="1" type="primary">Z535L</name>
    <name evidence="1" type="ORF">ATCV1_Z535L</name>
</gene>